<dbReference type="PANTHER" id="PTHR42897">
    <property type="entry name" value="PYRUVATE SYNTHASE SUBUNIT PORB"/>
    <property type="match status" value="1"/>
</dbReference>
<evidence type="ECO:0000256" key="2">
    <source>
        <dbReference type="ARBA" id="ARBA00012691"/>
    </source>
</evidence>
<dbReference type="InterPro" id="IPR029061">
    <property type="entry name" value="THDP-binding"/>
</dbReference>
<evidence type="ECO:0000313" key="6">
    <source>
        <dbReference type="EMBL" id="ABW02536.1"/>
    </source>
</evidence>
<dbReference type="NCBIfam" id="NF008818">
    <property type="entry name" value="PRK11864.1"/>
    <property type="match status" value="1"/>
</dbReference>
<protein>
    <recommendedName>
        <fullName evidence="2">2-oxoacid oxidoreductase (ferredoxin)</fullName>
        <ecNumber evidence="2">1.2.7.11</ecNumber>
    </recommendedName>
</protein>
<gene>
    <name evidence="6" type="ordered locus">Cmaq_1713</name>
</gene>
<dbReference type="Gene3D" id="3.40.50.970">
    <property type="match status" value="2"/>
</dbReference>
<dbReference type="HOGENOM" id="CLU_058423_0_0_2"/>
<dbReference type="InterPro" id="IPR011766">
    <property type="entry name" value="TPP_enzyme_TPP-bd"/>
</dbReference>
<dbReference type="AlphaFoldDB" id="A8MAF9"/>
<dbReference type="RefSeq" id="WP_012186755.1">
    <property type="nucleotide sequence ID" value="NC_009954.1"/>
</dbReference>
<proteinExistence type="predicted"/>
<dbReference type="GeneID" id="5709412"/>
<dbReference type="GO" id="GO:0030976">
    <property type="term" value="F:thiamine pyrophosphate binding"/>
    <property type="evidence" value="ECO:0007669"/>
    <property type="project" value="InterPro"/>
</dbReference>
<evidence type="ECO:0000259" key="5">
    <source>
        <dbReference type="Pfam" id="PF02775"/>
    </source>
</evidence>
<dbReference type="PANTHER" id="PTHR42897:SF1">
    <property type="entry name" value="2-OXOACID OXIDOREDUCTASE (FERREDOXIN)"/>
    <property type="match status" value="1"/>
</dbReference>
<sequence length="304" mass="33344">MVTMSELHKYGRTKVIMPGTAACPGCPLQIGLRQLIMALEGKLTLVIPAGCSSVIPGAAPYTSFTVPVMHVPFASSPSVASGLVRALRARGVDGHVVVWAGDGATADIGFAALSGAAYRNEDIIYVLADNEAYMNTGIQASGTTPRKAWTTTSPRGKTEGKKEVALIMLMHKVPYVATASIAYPIDFIDKVRRAASIRGFKFIHLHAPCPPGWKFPDDYTVKVARLAVETGMWVLWEYYQGKLTISPPSVPYKDKKRRKPIEEYLRIQGRFAHLSRDDINEIEAMVDQEWETLMSLANILNNHA</sequence>
<comment type="catalytic activity">
    <reaction evidence="4">
        <text>a 2-oxocarboxylate + 2 oxidized [2Fe-2S]-[ferredoxin] + CoA = an acyl-CoA + 2 reduced [2Fe-2S]-[ferredoxin] + CO2 + H(+)</text>
        <dbReference type="Rhea" id="RHEA:42316"/>
        <dbReference type="Rhea" id="RHEA-COMP:10000"/>
        <dbReference type="Rhea" id="RHEA-COMP:10001"/>
        <dbReference type="ChEBI" id="CHEBI:15378"/>
        <dbReference type="ChEBI" id="CHEBI:16526"/>
        <dbReference type="ChEBI" id="CHEBI:33737"/>
        <dbReference type="ChEBI" id="CHEBI:33738"/>
        <dbReference type="ChEBI" id="CHEBI:35179"/>
        <dbReference type="ChEBI" id="CHEBI:57287"/>
        <dbReference type="ChEBI" id="CHEBI:58342"/>
        <dbReference type="EC" id="1.2.7.11"/>
    </reaction>
</comment>
<evidence type="ECO:0000256" key="1">
    <source>
        <dbReference type="ARBA" id="ARBA00011631"/>
    </source>
</evidence>
<dbReference type="KEGG" id="cma:Cmaq_1713"/>
<dbReference type="CDD" id="cd03376">
    <property type="entry name" value="TPP_PFOR_porB_like"/>
    <property type="match status" value="1"/>
</dbReference>
<dbReference type="GO" id="GO:0018491">
    <property type="term" value="F:2-oxobutyrate synthase activity"/>
    <property type="evidence" value="ECO:0007669"/>
    <property type="project" value="UniProtKB-ARBA"/>
</dbReference>
<accession>A8MAF9</accession>
<organism evidence="6 7">
    <name type="scientific">Caldivirga maquilingensis (strain ATCC 700844 / DSM 13496 / JCM 10307 / IC-167)</name>
    <dbReference type="NCBI Taxonomy" id="397948"/>
    <lineage>
        <taxon>Archaea</taxon>
        <taxon>Thermoproteota</taxon>
        <taxon>Thermoprotei</taxon>
        <taxon>Thermoproteales</taxon>
        <taxon>Thermoproteaceae</taxon>
        <taxon>Caldivirga</taxon>
    </lineage>
</organism>
<dbReference type="Pfam" id="PF02775">
    <property type="entry name" value="TPP_enzyme_C"/>
    <property type="match status" value="1"/>
</dbReference>
<dbReference type="EMBL" id="CP000852">
    <property type="protein sequence ID" value="ABW02536.1"/>
    <property type="molecule type" value="Genomic_DNA"/>
</dbReference>
<keyword evidence="3" id="KW-0560">Oxidoreductase</keyword>
<dbReference type="SUPFAM" id="SSF52518">
    <property type="entry name" value="Thiamin diphosphate-binding fold (THDP-binding)"/>
    <property type="match status" value="1"/>
</dbReference>
<name>A8MAF9_CALMQ</name>
<dbReference type="STRING" id="397948.Cmaq_1713"/>
<feature type="domain" description="Thiamine pyrophosphate enzyme TPP-binding" evidence="5">
    <location>
        <begin position="50"/>
        <end position="204"/>
    </location>
</feature>
<evidence type="ECO:0000313" key="7">
    <source>
        <dbReference type="Proteomes" id="UP000001137"/>
    </source>
</evidence>
<dbReference type="eggNOG" id="arCOG01601">
    <property type="taxonomic scope" value="Archaea"/>
</dbReference>
<keyword evidence="7" id="KW-1185">Reference proteome</keyword>
<reference evidence="6 7" key="1">
    <citation type="submission" date="2007-10" db="EMBL/GenBank/DDBJ databases">
        <title>Complete sequence of Caldivirga maquilingensis IC-167.</title>
        <authorList>
            <consortium name="US DOE Joint Genome Institute"/>
            <person name="Copeland A."/>
            <person name="Lucas S."/>
            <person name="Lapidus A."/>
            <person name="Barry K."/>
            <person name="Glavina del Rio T."/>
            <person name="Dalin E."/>
            <person name="Tice H."/>
            <person name="Pitluck S."/>
            <person name="Saunders E."/>
            <person name="Brettin T."/>
            <person name="Bruce D."/>
            <person name="Detter J.C."/>
            <person name="Han C."/>
            <person name="Schmutz J."/>
            <person name="Larimer F."/>
            <person name="Land M."/>
            <person name="Hauser L."/>
            <person name="Kyrpides N."/>
            <person name="Ivanova N."/>
            <person name="Biddle J.F."/>
            <person name="Zhang Z."/>
            <person name="Fitz-Gibbon S.T."/>
            <person name="Lowe T.M."/>
            <person name="Saltikov C."/>
            <person name="House C.H."/>
            <person name="Richardson P."/>
        </authorList>
    </citation>
    <scope>NUCLEOTIDE SEQUENCE [LARGE SCALE GENOMIC DNA]</scope>
    <source>
        <strain evidence="7">ATCC 700844 / DSM 13496 / JCM 10307 / IC-167</strain>
    </source>
</reference>
<evidence type="ECO:0000256" key="3">
    <source>
        <dbReference type="ARBA" id="ARBA00023002"/>
    </source>
</evidence>
<comment type="subunit">
    <text evidence="1">Heterodimer composed of an alpha and a beta subunit.</text>
</comment>
<dbReference type="InterPro" id="IPR051479">
    <property type="entry name" value="PorB-like"/>
</dbReference>
<evidence type="ECO:0000256" key="4">
    <source>
        <dbReference type="ARBA" id="ARBA00048893"/>
    </source>
</evidence>
<dbReference type="GO" id="GO:0019164">
    <property type="term" value="F:pyruvate synthase activity"/>
    <property type="evidence" value="ECO:0007669"/>
    <property type="project" value="UniProtKB-ARBA"/>
</dbReference>
<dbReference type="Proteomes" id="UP000001137">
    <property type="component" value="Chromosome"/>
</dbReference>
<dbReference type="EC" id="1.2.7.11" evidence="2"/>